<dbReference type="OrthoDB" id="9806895at2"/>
<dbReference type="RefSeq" id="WP_014746680.1">
    <property type="nucleotide sequence ID" value="NZ_CP121013.1"/>
</dbReference>
<comment type="caution">
    <text evidence="2">The sequence shown here is derived from an EMBL/GenBank/DDBJ whole genome shotgun (WGS) entry which is preliminary data.</text>
</comment>
<dbReference type="CDD" id="cd12952">
    <property type="entry name" value="MMP_ACEL2062"/>
    <property type="match status" value="1"/>
</dbReference>
<organism evidence="2 3">
    <name type="scientific">Tistrella mobilis</name>
    <dbReference type="NCBI Taxonomy" id="171437"/>
    <lineage>
        <taxon>Bacteria</taxon>
        <taxon>Pseudomonadati</taxon>
        <taxon>Pseudomonadota</taxon>
        <taxon>Alphaproteobacteria</taxon>
        <taxon>Geminicoccales</taxon>
        <taxon>Geminicoccaceae</taxon>
        <taxon>Tistrella</taxon>
    </lineage>
</organism>
<dbReference type="Gene3D" id="3.30.2010.20">
    <property type="match status" value="1"/>
</dbReference>
<proteinExistence type="predicted"/>
<evidence type="ECO:0008006" key="5">
    <source>
        <dbReference type="Google" id="ProtNLM"/>
    </source>
</evidence>
<gene>
    <name evidence="2" type="ORF">AUP44_20225</name>
    <name evidence="1" type="ORF">DCK97_00105</name>
</gene>
<evidence type="ECO:0000313" key="1">
    <source>
        <dbReference type="EMBL" id="HAE45800.1"/>
    </source>
</evidence>
<reference evidence="2 3" key="1">
    <citation type="submission" date="2015-12" db="EMBL/GenBank/DDBJ databases">
        <title>Genome sequence of Tistrella mobilis MCCC 1A02139.</title>
        <authorList>
            <person name="Lu L."/>
            <person name="Lai Q."/>
            <person name="Shao Z."/>
            <person name="Qian P."/>
        </authorList>
    </citation>
    <scope>NUCLEOTIDE SEQUENCE [LARGE SCALE GENOMIC DNA]</scope>
    <source>
        <strain evidence="2 3">MCCC 1A02139</strain>
    </source>
</reference>
<dbReference type="InterPro" id="IPR010428">
    <property type="entry name" value="Zincin_1"/>
</dbReference>
<dbReference type="SUPFAM" id="SSF55486">
    <property type="entry name" value="Metalloproteases ('zincins'), catalytic domain"/>
    <property type="match status" value="1"/>
</dbReference>
<dbReference type="Pfam" id="PF06262">
    <property type="entry name" value="Zincin_1"/>
    <property type="match status" value="1"/>
</dbReference>
<evidence type="ECO:0000313" key="2">
    <source>
        <dbReference type="EMBL" id="KYO57425.1"/>
    </source>
</evidence>
<evidence type="ECO:0000313" key="4">
    <source>
        <dbReference type="Proteomes" id="UP000257706"/>
    </source>
</evidence>
<name>A0A162LWM5_9PROT</name>
<evidence type="ECO:0000313" key="3">
    <source>
        <dbReference type="Proteomes" id="UP000075787"/>
    </source>
</evidence>
<dbReference type="Proteomes" id="UP000075787">
    <property type="component" value="Unassembled WGS sequence"/>
</dbReference>
<dbReference type="InterPro" id="IPR038555">
    <property type="entry name" value="Zincin_1_sf"/>
</dbReference>
<dbReference type="GeneID" id="97243969"/>
<dbReference type="AlphaFoldDB" id="A0A162LWM5"/>
<dbReference type="EMBL" id="LPZR01000023">
    <property type="protein sequence ID" value="KYO57425.1"/>
    <property type="molecule type" value="Genomic_DNA"/>
</dbReference>
<reference evidence="1 4" key="2">
    <citation type="journal article" date="2018" name="Nat. Biotechnol.">
        <title>A standardized bacterial taxonomy based on genome phylogeny substantially revises the tree of life.</title>
        <authorList>
            <person name="Parks D.H."/>
            <person name="Chuvochina M."/>
            <person name="Waite D.W."/>
            <person name="Rinke C."/>
            <person name="Skarshewski A."/>
            <person name="Chaumeil P.A."/>
            <person name="Hugenholtz P."/>
        </authorList>
    </citation>
    <scope>NUCLEOTIDE SEQUENCE [LARGE SCALE GENOMIC DNA]</scope>
    <source>
        <strain evidence="1">UBA8739</strain>
    </source>
</reference>
<sequence>MTAAEDDPARRYGNLVAPGLDVFDAIADQAFGSLPAAFREAIGPVAIRVEDFPDDETLAEMGIEDPFGLLGLYRGVPLTERSLTQPQAWPDMVFLYRRPLLDAWAETEGEAAGSTLYELIRHVLIHEIGHHYGFSDEDMERIEAD</sequence>
<accession>A0A162LWM5</accession>
<protein>
    <recommendedName>
        <fullName evidence="5">Acetylglutamate kinase</fullName>
    </recommendedName>
</protein>
<dbReference type="OMA" id="IGHHFGF"/>
<dbReference type="Proteomes" id="UP000257706">
    <property type="component" value="Unassembled WGS sequence"/>
</dbReference>
<dbReference type="EMBL" id="DMAI01000001">
    <property type="protein sequence ID" value="HAE45800.1"/>
    <property type="molecule type" value="Genomic_DNA"/>
</dbReference>